<name>A0A1M6I5T8_9FIRM</name>
<reference evidence="1 2" key="1">
    <citation type="submission" date="2016-11" db="EMBL/GenBank/DDBJ databases">
        <authorList>
            <person name="Jaros S."/>
            <person name="Januszkiewicz K."/>
            <person name="Wedrychowicz H."/>
        </authorList>
    </citation>
    <scope>NUCLEOTIDE SEQUENCE [LARGE SCALE GENOMIC DNA]</scope>
    <source>
        <strain evidence="1 2">DSM 15480</strain>
    </source>
</reference>
<organism evidence="1 2">
    <name type="scientific">Hespellia stercorisuis DSM 15480</name>
    <dbReference type="NCBI Taxonomy" id="1121950"/>
    <lineage>
        <taxon>Bacteria</taxon>
        <taxon>Bacillati</taxon>
        <taxon>Bacillota</taxon>
        <taxon>Clostridia</taxon>
        <taxon>Lachnospirales</taxon>
        <taxon>Lachnospiraceae</taxon>
        <taxon>Hespellia</taxon>
    </lineage>
</organism>
<gene>
    <name evidence="1" type="ORF">SAMN02745243_00239</name>
</gene>
<dbReference type="AlphaFoldDB" id="A0A1M6I5T8"/>
<sequence>MENKLTYSEFQEHLLQAVRQELKTQGSYQCELTHNQKNNVESAGLIIRQEDHVIAPVFYLEKAYQSFLAGMPLQQISRELVEAYQEQVLPEVDLPDLTDYEKIKDRLRVRLVNRENNQSYYKQGPYKLHPMGAEVLYIDLENQGTERMSIQVKTIMAERWGKPEAELFGTALENTQDHEKVSFCSMNEALQELLAEEPMVAPLEESPMYVLSNETRKFGATVLLYPEVAKQIRDKIGKDYYILPSSIHECIILPKEKGMLSVKELRDMVWEINQSQVLPEEVLGNEVYEFRDTVAKVKKCSKEERER</sequence>
<dbReference type="Proteomes" id="UP000184301">
    <property type="component" value="Unassembled WGS sequence"/>
</dbReference>
<proteinExistence type="predicted"/>
<dbReference type="OrthoDB" id="1655031at2"/>
<dbReference type="InterPro" id="IPR043743">
    <property type="entry name" value="DUF5688"/>
</dbReference>
<accession>A0A1M6I5T8</accession>
<dbReference type="RefSeq" id="WP_073103994.1">
    <property type="nucleotide sequence ID" value="NZ_FQZY01000006.1"/>
</dbReference>
<evidence type="ECO:0000313" key="2">
    <source>
        <dbReference type="Proteomes" id="UP000184301"/>
    </source>
</evidence>
<evidence type="ECO:0000313" key="1">
    <source>
        <dbReference type="EMBL" id="SHJ29803.1"/>
    </source>
</evidence>
<dbReference type="STRING" id="1121950.SAMN02745243_00239"/>
<keyword evidence="2" id="KW-1185">Reference proteome</keyword>
<dbReference type="EMBL" id="FQZY01000006">
    <property type="protein sequence ID" value="SHJ29803.1"/>
    <property type="molecule type" value="Genomic_DNA"/>
</dbReference>
<dbReference type="Pfam" id="PF18941">
    <property type="entry name" value="DUF5688"/>
    <property type="match status" value="1"/>
</dbReference>
<protein>
    <submittedName>
        <fullName evidence="1">Uncharacterized protein</fullName>
    </submittedName>
</protein>